<proteinExistence type="predicted"/>
<evidence type="ECO:0000313" key="3">
    <source>
        <dbReference type="Proteomes" id="UP001458946"/>
    </source>
</evidence>
<dbReference type="PANTHER" id="PTHR33993">
    <property type="entry name" value="GLYOXALASE-RELATED"/>
    <property type="match status" value="1"/>
</dbReference>
<dbReference type="RefSeq" id="WP_353543671.1">
    <property type="nucleotide sequence ID" value="NZ_BAABRN010000061.1"/>
</dbReference>
<dbReference type="Gene3D" id="3.10.180.10">
    <property type="entry name" value="2,3-Dihydroxybiphenyl 1,2-Dioxygenase, domain 1"/>
    <property type="match status" value="1"/>
</dbReference>
<gene>
    <name evidence="2" type="ORF">Dxin01_03460</name>
</gene>
<dbReference type="InterPro" id="IPR029068">
    <property type="entry name" value="Glyas_Bleomycin-R_OHBP_Dase"/>
</dbReference>
<name>A0ABP9VEQ8_9DEIO</name>
<dbReference type="InterPro" id="IPR052164">
    <property type="entry name" value="Anthracycline_SecMetBiosynth"/>
</dbReference>
<dbReference type="SUPFAM" id="SSF54593">
    <property type="entry name" value="Glyoxalase/Bleomycin resistance protein/Dihydroxybiphenyl dioxygenase"/>
    <property type="match status" value="1"/>
</dbReference>
<feature type="domain" description="VOC" evidence="1">
    <location>
        <begin position="4"/>
        <end position="114"/>
    </location>
</feature>
<dbReference type="EMBL" id="BAABRN010000061">
    <property type="protein sequence ID" value="GAA5503700.1"/>
    <property type="molecule type" value="Genomic_DNA"/>
</dbReference>
<dbReference type="InterPro" id="IPR037523">
    <property type="entry name" value="VOC_core"/>
</dbReference>
<dbReference type="InterPro" id="IPR004360">
    <property type="entry name" value="Glyas_Fos-R_dOase_dom"/>
</dbReference>
<reference evidence="2 3" key="1">
    <citation type="submission" date="2024-02" db="EMBL/GenBank/DDBJ databases">
        <title>Deinococcus xinjiangensis NBRC 107630.</title>
        <authorList>
            <person name="Ichikawa N."/>
            <person name="Katano-Makiyama Y."/>
            <person name="Hidaka K."/>
        </authorList>
    </citation>
    <scope>NUCLEOTIDE SEQUENCE [LARGE SCALE GENOMIC DNA]</scope>
    <source>
        <strain evidence="2 3">NBRC 107630</strain>
    </source>
</reference>
<evidence type="ECO:0000259" key="1">
    <source>
        <dbReference type="PROSITE" id="PS51819"/>
    </source>
</evidence>
<keyword evidence="3" id="KW-1185">Reference proteome</keyword>
<sequence length="117" mass="12914">MKTHFNVVVLLANDLQRTRQYLTETLGFEVAQEHPDQTVEFKAVGGAEVALIAATAAFRAAGAYYWFIVPDFEGYYQQLRQAGANIVKPPHNTPFGKVFVVETPDGHIFTFHGGEGA</sequence>
<dbReference type="Pfam" id="PF00903">
    <property type="entry name" value="Glyoxalase"/>
    <property type="match status" value="1"/>
</dbReference>
<comment type="caution">
    <text evidence="2">The sequence shown here is derived from an EMBL/GenBank/DDBJ whole genome shotgun (WGS) entry which is preliminary data.</text>
</comment>
<protein>
    <recommendedName>
        <fullName evidence="1">VOC domain-containing protein</fullName>
    </recommendedName>
</protein>
<organism evidence="2 3">
    <name type="scientific">Deinococcus xinjiangensis</name>
    <dbReference type="NCBI Taxonomy" id="457454"/>
    <lineage>
        <taxon>Bacteria</taxon>
        <taxon>Thermotogati</taxon>
        <taxon>Deinococcota</taxon>
        <taxon>Deinococci</taxon>
        <taxon>Deinococcales</taxon>
        <taxon>Deinococcaceae</taxon>
        <taxon>Deinococcus</taxon>
    </lineage>
</organism>
<dbReference type="PROSITE" id="PS51819">
    <property type="entry name" value="VOC"/>
    <property type="match status" value="1"/>
</dbReference>
<accession>A0ABP9VEQ8</accession>
<evidence type="ECO:0000313" key="2">
    <source>
        <dbReference type="EMBL" id="GAA5503700.1"/>
    </source>
</evidence>
<dbReference type="Proteomes" id="UP001458946">
    <property type="component" value="Unassembled WGS sequence"/>
</dbReference>